<dbReference type="STRING" id="910347.SAMN05421773_103358"/>
<protein>
    <submittedName>
        <fullName evidence="4">Histidine kinase-like ATPase domain-containing protein</fullName>
    </submittedName>
</protein>
<feature type="domain" description="Histidine kinase/HSP90-like ATPase" evidence="3">
    <location>
        <begin position="63"/>
        <end position="157"/>
    </location>
</feature>
<dbReference type="EMBL" id="FOLM01000003">
    <property type="protein sequence ID" value="SFC46075.1"/>
    <property type="molecule type" value="Genomic_DNA"/>
</dbReference>
<evidence type="ECO:0000256" key="1">
    <source>
        <dbReference type="ARBA" id="ARBA00022527"/>
    </source>
</evidence>
<organism evidence="4 5">
    <name type="scientific">Streptomyces aidingensis</name>
    <dbReference type="NCBI Taxonomy" id="910347"/>
    <lineage>
        <taxon>Bacteria</taxon>
        <taxon>Bacillati</taxon>
        <taxon>Actinomycetota</taxon>
        <taxon>Actinomycetes</taxon>
        <taxon>Kitasatosporales</taxon>
        <taxon>Streptomycetaceae</taxon>
        <taxon>Streptomyces</taxon>
    </lineage>
</organism>
<dbReference type="InterPro" id="IPR003594">
    <property type="entry name" value="HATPase_dom"/>
</dbReference>
<keyword evidence="1" id="KW-0723">Serine/threonine-protein kinase</keyword>
<dbReference type="CDD" id="cd16936">
    <property type="entry name" value="HATPase_RsbW-like"/>
    <property type="match status" value="1"/>
</dbReference>
<keyword evidence="5" id="KW-1185">Reference proteome</keyword>
<feature type="region of interest" description="Disordered" evidence="2">
    <location>
        <begin position="1"/>
        <end position="22"/>
    </location>
</feature>
<dbReference type="SUPFAM" id="SSF55874">
    <property type="entry name" value="ATPase domain of HSP90 chaperone/DNA topoisomerase II/histidine kinase"/>
    <property type="match status" value="1"/>
</dbReference>
<dbReference type="GO" id="GO:0004674">
    <property type="term" value="F:protein serine/threonine kinase activity"/>
    <property type="evidence" value="ECO:0007669"/>
    <property type="project" value="UniProtKB-KW"/>
</dbReference>
<dbReference type="PANTHER" id="PTHR35526:SF3">
    <property type="entry name" value="ANTI-SIGMA-F FACTOR RSBW"/>
    <property type="match status" value="1"/>
</dbReference>
<dbReference type="InterPro" id="IPR050267">
    <property type="entry name" value="Anti-sigma-factor_SerPK"/>
</dbReference>
<evidence type="ECO:0000313" key="5">
    <source>
        <dbReference type="Proteomes" id="UP000199207"/>
    </source>
</evidence>
<proteinExistence type="predicted"/>
<gene>
    <name evidence="4" type="ORF">SAMN05421773_103358</name>
</gene>
<evidence type="ECO:0000259" key="3">
    <source>
        <dbReference type="Pfam" id="PF02518"/>
    </source>
</evidence>
<dbReference type="InterPro" id="IPR036890">
    <property type="entry name" value="HATPase_C_sf"/>
</dbReference>
<dbReference type="AlphaFoldDB" id="A0A1I1JCK7"/>
<accession>A0A1I1JCK7</accession>
<sequence length="158" mass="16595">MPRIMDSRSGALPQQPAVPGTPRAGAWRFTAAPVTACVPQLRHAVRDLIRRQGAPLSEDLMHGLMVILSELVSNGVKHAALLTPELGVEVALGQGWIRVSVEDNHPYRPAALEADGEQTGGRGLLLVKCIALEAGGACGVEPTAAGGKIIWAAVPMDR</sequence>
<keyword evidence="4" id="KW-0808">Transferase</keyword>
<dbReference type="Pfam" id="PF02518">
    <property type="entry name" value="HATPase_c"/>
    <property type="match status" value="1"/>
</dbReference>
<keyword evidence="4" id="KW-0418">Kinase</keyword>
<dbReference type="PANTHER" id="PTHR35526">
    <property type="entry name" value="ANTI-SIGMA-F FACTOR RSBW-RELATED"/>
    <property type="match status" value="1"/>
</dbReference>
<dbReference type="Gene3D" id="3.30.565.10">
    <property type="entry name" value="Histidine kinase-like ATPase, C-terminal domain"/>
    <property type="match status" value="1"/>
</dbReference>
<name>A0A1I1JCK7_9ACTN</name>
<evidence type="ECO:0000256" key="2">
    <source>
        <dbReference type="SAM" id="MobiDB-lite"/>
    </source>
</evidence>
<evidence type="ECO:0000313" key="4">
    <source>
        <dbReference type="EMBL" id="SFC46075.1"/>
    </source>
</evidence>
<reference evidence="4 5" key="1">
    <citation type="submission" date="2016-10" db="EMBL/GenBank/DDBJ databases">
        <authorList>
            <person name="de Groot N.N."/>
        </authorList>
    </citation>
    <scope>NUCLEOTIDE SEQUENCE [LARGE SCALE GENOMIC DNA]</scope>
    <source>
        <strain evidence="4 5">CGMCC 4.5739</strain>
    </source>
</reference>
<dbReference type="Proteomes" id="UP000199207">
    <property type="component" value="Unassembled WGS sequence"/>
</dbReference>